<evidence type="ECO:0000256" key="5">
    <source>
        <dbReference type="ARBA" id="ARBA00023098"/>
    </source>
</evidence>
<proteinExistence type="predicted"/>
<feature type="compositionally biased region" description="Basic and acidic residues" evidence="7">
    <location>
        <begin position="7"/>
        <end position="20"/>
    </location>
</feature>
<feature type="region of interest" description="Disordered" evidence="7">
    <location>
        <begin position="1"/>
        <end position="63"/>
    </location>
</feature>
<gene>
    <name evidence="9" type="primary">BSCL2</name>
    <name evidence="9" type="ORF">EC973_005509</name>
</gene>
<feature type="transmembrane region" description="Helical" evidence="8">
    <location>
        <begin position="102"/>
        <end position="122"/>
    </location>
</feature>
<evidence type="ECO:0000313" key="10">
    <source>
        <dbReference type="Proteomes" id="UP000605846"/>
    </source>
</evidence>
<keyword evidence="6 8" id="KW-0472">Membrane</keyword>
<name>A0A8H7ELA5_9FUNG</name>
<dbReference type="Pfam" id="PF06775">
    <property type="entry name" value="Seipin"/>
    <property type="match status" value="2"/>
</dbReference>
<dbReference type="GO" id="GO:0140042">
    <property type="term" value="P:lipid droplet formation"/>
    <property type="evidence" value="ECO:0007669"/>
    <property type="project" value="UniProtKB-ARBA"/>
</dbReference>
<dbReference type="CDD" id="cd23995">
    <property type="entry name" value="Seipin_BSCL2_like"/>
    <property type="match status" value="1"/>
</dbReference>
<keyword evidence="5" id="KW-0443">Lipid metabolism</keyword>
<comment type="caution">
    <text evidence="9">The sequence shown here is derived from an EMBL/GenBank/DDBJ whole genome shotgun (WGS) entry which is preliminary data.</text>
</comment>
<organism evidence="9 10">
    <name type="scientific">Apophysomyces ossiformis</name>
    <dbReference type="NCBI Taxonomy" id="679940"/>
    <lineage>
        <taxon>Eukaryota</taxon>
        <taxon>Fungi</taxon>
        <taxon>Fungi incertae sedis</taxon>
        <taxon>Mucoromycota</taxon>
        <taxon>Mucoromycotina</taxon>
        <taxon>Mucoromycetes</taxon>
        <taxon>Mucorales</taxon>
        <taxon>Mucorineae</taxon>
        <taxon>Mucoraceae</taxon>
        <taxon>Apophysomyces</taxon>
    </lineage>
</organism>
<evidence type="ECO:0000256" key="1">
    <source>
        <dbReference type="ARBA" id="ARBA00004477"/>
    </source>
</evidence>
<protein>
    <submittedName>
        <fullName evidence="9">Berardinelli-Seip congenital lipodystrophy 2 (Seipin)</fullName>
    </submittedName>
</protein>
<dbReference type="GO" id="GO:0006629">
    <property type="term" value="P:lipid metabolic process"/>
    <property type="evidence" value="ECO:0007669"/>
    <property type="project" value="UniProtKB-KW"/>
</dbReference>
<dbReference type="GO" id="GO:0005789">
    <property type="term" value="C:endoplasmic reticulum membrane"/>
    <property type="evidence" value="ECO:0007669"/>
    <property type="project" value="UniProtKB-SubCell"/>
</dbReference>
<dbReference type="PANTHER" id="PTHR21212">
    <property type="entry name" value="BERNARDINELLI-SEIP CONGENITAL LIPODYSTROPHY 2 HOMOLOG BSCL2 PROTEIN"/>
    <property type="match status" value="1"/>
</dbReference>
<keyword evidence="10" id="KW-1185">Reference proteome</keyword>
<evidence type="ECO:0000256" key="4">
    <source>
        <dbReference type="ARBA" id="ARBA00022989"/>
    </source>
</evidence>
<dbReference type="InterPro" id="IPR009617">
    <property type="entry name" value="Seipin"/>
</dbReference>
<dbReference type="AlphaFoldDB" id="A0A8H7ELA5"/>
<feature type="compositionally biased region" description="Basic and acidic residues" evidence="7">
    <location>
        <begin position="33"/>
        <end position="46"/>
    </location>
</feature>
<evidence type="ECO:0000313" key="9">
    <source>
        <dbReference type="EMBL" id="KAF7721062.1"/>
    </source>
</evidence>
<reference evidence="9" key="1">
    <citation type="submission" date="2020-01" db="EMBL/GenBank/DDBJ databases">
        <title>Genome Sequencing of Three Apophysomyces-Like Fungal Strains Confirms a Novel Fungal Genus in the Mucoromycota with divergent Burkholderia-like Endosymbiotic Bacteria.</title>
        <authorList>
            <person name="Stajich J.E."/>
            <person name="Macias A.M."/>
            <person name="Carter-House D."/>
            <person name="Lovett B."/>
            <person name="Kasson L.R."/>
            <person name="Berry K."/>
            <person name="Grigoriev I."/>
            <person name="Chang Y."/>
            <person name="Spatafora J."/>
            <person name="Kasson M.T."/>
        </authorList>
    </citation>
    <scope>NUCLEOTIDE SEQUENCE</scope>
    <source>
        <strain evidence="9">NRRL A-21654</strain>
    </source>
</reference>
<evidence type="ECO:0000256" key="3">
    <source>
        <dbReference type="ARBA" id="ARBA00022824"/>
    </source>
</evidence>
<evidence type="ECO:0000256" key="8">
    <source>
        <dbReference type="SAM" id="Phobius"/>
    </source>
</evidence>
<keyword evidence="2 8" id="KW-0812">Transmembrane</keyword>
<evidence type="ECO:0000256" key="6">
    <source>
        <dbReference type="ARBA" id="ARBA00023136"/>
    </source>
</evidence>
<feature type="transmembrane region" description="Helical" evidence="8">
    <location>
        <begin position="246"/>
        <end position="268"/>
    </location>
</feature>
<dbReference type="Proteomes" id="UP000605846">
    <property type="component" value="Unassembled WGS sequence"/>
</dbReference>
<dbReference type="OrthoDB" id="3990054at2759"/>
<accession>A0A8H7ELA5</accession>
<dbReference type="EMBL" id="JABAYA010000312">
    <property type="protein sequence ID" value="KAF7721062.1"/>
    <property type="molecule type" value="Genomic_DNA"/>
</dbReference>
<keyword evidence="4 8" id="KW-1133">Transmembrane helix</keyword>
<evidence type="ECO:0000256" key="7">
    <source>
        <dbReference type="SAM" id="MobiDB-lite"/>
    </source>
</evidence>
<feature type="region of interest" description="Disordered" evidence="7">
    <location>
        <begin position="290"/>
        <end position="317"/>
    </location>
</feature>
<sequence>MAAKQASDSEEHSSTERSDNFHVVPSTYDDNEDDHRQLISGEEEHLLPGTAQEDEEDETLPPEPIKWHPALVMVGNLIMTICRPIFRIVFAPRAQRTAIKTIVVAITVAWLIMTSVAAYLMFYRRYVPKITHIEPIWFQYDSYPVPTDFVDLSAGAKNYAAILRYQSGAQRILHVFAKALPLLVGLAEESQTVIIPMMEGYMENKAYPMTKAKVTLSSSRVQVYDAQLRVIADFRGLRYHMYHHRIPTAITFIALFAVIELIFAAIAWKSFGQNVWNKLHAAFEQLPGEPLELEDERTDTSIDEVRATPSDDGSADE</sequence>
<evidence type="ECO:0000256" key="2">
    <source>
        <dbReference type="ARBA" id="ARBA00022692"/>
    </source>
</evidence>
<dbReference type="PANTHER" id="PTHR21212:SF0">
    <property type="entry name" value="SEIPIN"/>
    <property type="match status" value="1"/>
</dbReference>
<keyword evidence="3" id="KW-0256">Endoplasmic reticulum</keyword>
<feature type="transmembrane region" description="Helical" evidence="8">
    <location>
        <begin position="70"/>
        <end position="90"/>
    </location>
</feature>
<comment type="subcellular location">
    <subcellularLocation>
        <location evidence="1">Endoplasmic reticulum membrane</location>
        <topology evidence="1">Multi-pass membrane protein</topology>
    </subcellularLocation>
</comment>